<dbReference type="Proteomes" id="UP000188268">
    <property type="component" value="Unassembled WGS sequence"/>
</dbReference>
<dbReference type="Gramene" id="OMO73075">
    <property type="protein sequence ID" value="OMO73075"/>
    <property type="gene ID" value="CCACVL1_17476"/>
</dbReference>
<comment type="caution">
    <text evidence="1">The sequence shown here is derived from an EMBL/GenBank/DDBJ whole genome shotgun (WGS) entry which is preliminary data.</text>
</comment>
<proteinExistence type="predicted"/>
<dbReference type="AlphaFoldDB" id="A0A1R3HRP9"/>
<dbReference type="EMBL" id="AWWV01011290">
    <property type="protein sequence ID" value="OMO73075.1"/>
    <property type="molecule type" value="Genomic_DNA"/>
</dbReference>
<reference evidence="1 2" key="1">
    <citation type="submission" date="2013-09" db="EMBL/GenBank/DDBJ databases">
        <title>Corchorus capsularis genome sequencing.</title>
        <authorList>
            <person name="Alam M."/>
            <person name="Haque M.S."/>
            <person name="Islam M.S."/>
            <person name="Emdad E.M."/>
            <person name="Islam M.M."/>
            <person name="Ahmed B."/>
            <person name="Halim A."/>
            <person name="Hossen Q.M.M."/>
            <person name="Hossain M.Z."/>
            <person name="Ahmed R."/>
            <person name="Khan M.M."/>
            <person name="Islam R."/>
            <person name="Rashid M.M."/>
            <person name="Khan S.A."/>
            <person name="Rahman M.S."/>
            <person name="Alam M."/>
        </authorList>
    </citation>
    <scope>NUCLEOTIDE SEQUENCE [LARGE SCALE GENOMIC DNA]</scope>
    <source>
        <strain evidence="2">cv. CVL-1</strain>
        <tissue evidence="1">Whole seedling</tissue>
    </source>
</reference>
<protein>
    <submittedName>
        <fullName evidence="1">Uncharacterized protein</fullName>
    </submittedName>
</protein>
<sequence>MFNRGLFRRRMRADFVVELYSGRMMIRD</sequence>
<organism evidence="1 2">
    <name type="scientific">Corchorus capsularis</name>
    <name type="common">Jute</name>
    <dbReference type="NCBI Taxonomy" id="210143"/>
    <lineage>
        <taxon>Eukaryota</taxon>
        <taxon>Viridiplantae</taxon>
        <taxon>Streptophyta</taxon>
        <taxon>Embryophyta</taxon>
        <taxon>Tracheophyta</taxon>
        <taxon>Spermatophyta</taxon>
        <taxon>Magnoliopsida</taxon>
        <taxon>eudicotyledons</taxon>
        <taxon>Gunneridae</taxon>
        <taxon>Pentapetalae</taxon>
        <taxon>rosids</taxon>
        <taxon>malvids</taxon>
        <taxon>Malvales</taxon>
        <taxon>Malvaceae</taxon>
        <taxon>Grewioideae</taxon>
        <taxon>Apeibeae</taxon>
        <taxon>Corchorus</taxon>
    </lineage>
</organism>
<accession>A0A1R3HRP9</accession>
<name>A0A1R3HRP9_COCAP</name>
<gene>
    <name evidence="1" type="ORF">CCACVL1_17476</name>
</gene>
<evidence type="ECO:0000313" key="1">
    <source>
        <dbReference type="EMBL" id="OMO73075.1"/>
    </source>
</evidence>
<keyword evidence="2" id="KW-1185">Reference proteome</keyword>
<evidence type="ECO:0000313" key="2">
    <source>
        <dbReference type="Proteomes" id="UP000188268"/>
    </source>
</evidence>